<accession>A0A1J5JU73</accession>
<feature type="transmembrane region" description="Helical" evidence="7">
    <location>
        <begin position="139"/>
        <end position="159"/>
    </location>
</feature>
<dbReference type="CDD" id="cd06261">
    <property type="entry name" value="TM_PBP2"/>
    <property type="match status" value="1"/>
</dbReference>
<reference evidence="9 10" key="1">
    <citation type="submission" date="2016-08" db="EMBL/GenBank/DDBJ databases">
        <title>Genome-based comparison of Moorella thermoacetic strains.</title>
        <authorList>
            <person name="Poehlein A."/>
            <person name="Bengelsdorf F.R."/>
            <person name="Esser C."/>
            <person name="Duerre P."/>
            <person name="Daniel R."/>
        </authorList>
    </citation>
    <scope>NUCLEOTIDE SEQUENCE [LARGE SCALE GENOMIC DNA]</scope>
    <source>
        <strain evidence="9 10">DSM 11768</strain>
    </source>
</reference>
<feature type="transmembrane region" description="Helical" evidence="7">
    <location>
        <begin position="64"/>
        <end position="93"/>
    </location>
</feature>
<comment type="subcellular location">
    <subcellularLocation>
        <location evidence="1 7">Cell membrane</location>
        <topology evidence="1 7">Multi-pass membrane protein</topology>
    </subcellularLocation>
</comment>
<feature type="transmembrane region" description="Helical" evidence="7">
    <location>
        <begin position="180"/>
        <end position="205"/>
    </location>
</feature>
<dbReference type="Gene3D" id="1.10.3720.10">
    <property type="entry name" value="MetI-like"/>
    <property type="match status" value="1"/>
</dbReference>
<organism evidence="9 10">
    <name type="scientific">Neomoorella thermoacetica</name>
    <name type="common">Clostridium thermoaceticum</name>
    <dbReference type="NCBI Taxonomy" id="1525"/>
    <lineage>
        <taxon>Bacteria</taxon>
        <taxon>Bacillati</taxon>
        <taxon>Bacillota</taxon>
        <taxon>Clostridia</taxon>
        <taxon>Neomoorellales</taxon>
        <taxon>Neomoorellaceae</taxon>
        <taxon>Neomoorella</taxon>
    </lineage>
</organism>
<dbReference type="PANTHER" id="PTHR32243:SF18">
    <property type="entry name" value="INNER MEMBRANE ABC TRANSPORTER PERMEASE PROTEIN YCJP"/>
    <property type="match status" value="1"/>
</dbReference>
<evidence type="ECO:0000256" key="1">
    <source>
        <dbReference type="ARBA" id="ARBA00004651"/>
    </source>
</evidence>
<comment type="caution">
    <text evidence="9">The sequence shown here is derived from an EMBL/GenBank/DDBJ whole genome shotgun (WGS) entry which is preliminary data.</text>
</comment>
<dbReference type="Proteomes" id="UP000182743">
    <property type="component" value="Unassembled WGS sequence"/>
</dbReference>
<feature type="transmembrane region" description="Helical" evidence="7">
    <location>
        <begin position="237"/>
        <end position="258"/>
    </location>
</feature>
<dbReference type="PROSITE" id="PS50928">
    <property type="entry name" value="ABC_TM1"/>
    <property type="match status" value="1"/>
</dbReference>
<dbReference type="GO" id="GO:0055085">
    <property type="term" value="P:transmembrane transport"/>
    <property type="evidence" value="ECO:0007669"/>
    <property type="project" value="InterPro"/>
</dbReference>
<dbReference type="EMBL" id="MIHH01000015">
    <property type="protein sequence ID" value="OIQ08135.1"/>
    <property type="molecule type" value="Genomic_DNA"/>
</dbReference>
<gene>
    <name evidence="9" type="primary">sugB</name>
    <name evidence="9" type="ORF">MOOR_22100</name>
</gene>
<dbReference type="Pfam" id="PF00528">
    <property type="entry name" value="BPD_transp_1"/>
    <property type="match status" value="1"/>
</dbReference>
<dbReference type="AlphaFoldDB" id="A0A1J5JU73"/>
<keyword evidence="5 7" id="KW-1133">Transmembrane helix</keyword>
<keyword evidence="3" id="KW-1003">Cell membrane</keyword>
<dbReference type="SUPFAM" id="SSF161098">
    <property type="entry name" value="MetI-like"/>
    <property type="match status" value="1"/>
</dbReference>
<evidence type="ECO:0000256" key="3">
    <source>
        <dbReference type="ARBA" id="ARBA00022475"/>
    </source>
</evidence>
<dbReference type="InterPro" id="IPR000515">
    <property type="entry name" value="MetI-like"/>
</dbReference>
<name>A0A1J5JU73_NEOTH</name>
<evidence type="ECO:0000259" key="8">
    <source>
        <dbReference type="PROSITE" id="PS50928"/>
    </source>
</evidence>
<proteinExistence type="inferred from homology"/>
<keyword evidence="4 7" id="KW-0812">Transmembrane</keyword>
<evidence type="ECO:0000313" key="9">
    <source>
        <dbReference type="EMBL" id="OIQ08135.1"/>
    </source>
</evidence>
<evidence type="ECO:0000256" key="4">
    <source>
        <dbReference type="ARBA" id="ARBA00022692"/>
    </source>
</evidence>
<sequence>MNKSSSLLDVLRNILMIIYAVFALFPLFWMLLISLKQENQMFNSWFIFTPTLQNYIDLFKNGKYIWYFIDNMIISFGAVGIAILVGVPAAYALARFDFKGREDIAFTFLSFRFAPEILVILPLFLIYQKIGLYDTFAGLIWVYQLISVPLIIWILRGYFEEISPELEYAAQLDGYKWWQVFIKFLLPLIKPGLVAASLLAFIYTWNDFTFPLLLAGEKVVTVTVTSLSYISSDTIRYGQMAAAATIAALPEVIFALFIQKHLVRGLSLGAIKG</sequence>
<feature type="transmembrane region" description="Helical" evidence="7">
    <location>
        <begin position="12"/>
        <end position="35"/>
    </location>
</feature>
<dbReference type="GO" id="GO:0005886">
    <property type="term" value="C:plasma membrane"/>
    <property type="evidence" value="ECO:0007669"/>
    <property type="project" value="UniProtKB-SubCell"/>
</dbReference>
<evidence type="ECO:0000256" key="6">
    <source>
        <dbReference type="ARBA" id="ARBA00023136"/>
    </source>
</evidence>
<keyword evidence="6 7" id="KW-0472">Membrane</keyword>
<evidence type="ECO:0000256" key="5">
    <source>
        <dbReference type="ARBA" id="ARBA00022989"/>
    </source>
</evidence>
<dbReference type="InterPro" id="IPR035906">
    <property type="entry name" value="MetI-like_sf"/>
</dbReference>
<feature type="domain" description="ABC transmembrane type-1" evidence="8">
    <location>
        <begin position="68"/>
        <end position="258"/>
    </location>
</feature>
<feature type="transmembrane region" description="Helical" evidence="7">
    <location>
        <begin position="105"/>
        <end position="127"/>
    </location>
</feature>
<protein>
    <submittedName>
        <fullName evidence="9">Trehalose transport system permease protein SugB</fullName>
    </submittedName>
</protein>
<evidence type="ECO:0000256" key="2">
    <source>
        <dbReference type="ARBA" id="ARBA00022448"/>
    </source>
</evidence>
<evidence type="ECO:0000256" key="7">
    <source>
        <dbReference type="RuleBase" id="RU363032"/>
    </source>
</evidence>
<dbReference type="InterPro" id="IPR050901">
    <property type="entry name" value="BP-dep_ABC_trans_perm"/>
</dbReference>
<comment type="similarity">
    <text evidence="7">Belongs to the binding-protein-dependent transport system permease family.</text>
</comment>
<keyword evidence="2 7" id="KW-0813">Transport</keyword>
<evidence type="ECO:0000313" key="10">
    <source>
        <dbReference type="Proteomes" id="UP000182743"/>
    </source>
</evidence>
<dbReference type="PANTHER" id="PTHR32243">
    <property type="entry name" value="MALTOSE TRANSPORT SYSTEM PERMEASE-RELATED"/>
    <property type="match status" value="1"/>
</dbReference>